<evidence type="ECO:0000259" key="2">
    <source>
        <dbReference type="Pfam" id="PF02179"/>
    </source>
</evidence>
<dbReference type="Gene3D" id="1.20.58.120">
    <property type="entry name" value="BAG domain"/>
    <property type="match status" value="1"/>
</dbReference>
<dbReference type="EMBL" id="JABBWE010000011">
    <property type="protein sequence ID" value="KAG1799316.1"/>
    <property type="molecule type" value="Genomic_DNA"/>
</dbReference>
<evidence type="ECO:0000313" key="4">
    <source>
        <dbReference type="Proteomes" id="UP000719766"/>
    </source>
</evidence>
<evidence type="ECO:0000256" key="1">
    <source>
        <dbReference type="SAM" id="MobiDB-lite"/>
    </source>
</evidence>
<feature type="region of interest" description="Disordered" evidence="1">
    <location>
        <begin position="304"/>
        <end position="359"/>
    </location>
</feature>
<dbReference type="InterPro" id="IPR003103">
    <property type="entry name" value="BAG_domain"/>
</dbReference>
<feature type="region of interest" description="Disordered" evidence="1">
    <location>
        <begin position="183"/>
        <end position="202"/>
    </location>
</feature>
<gene>
    <name evidence="3" type="ORF">HD556DRAFT_1346942</name>
</gene>
<dbReference type="OrthoDB" id="333905at2759"/>
<comment type="caution">
    <text evidence="3">The sequence shown here is derived from an EMBL/GenBank/DDBJ whole genome shotgun (WGS) entry which is preliminary data.</text>
</comment>
<dbReference type="Proteomes" id="UP000719766">
    <property type="component" value="Unassembled WGS sequence"/>
</dbReference>
<keyword evidence="4" id="KW-1185">Reference proteome</keyword>
<organism evidence="3 4">
    <name type="scientific">Suillus plorans</name>
    <dbReference type="NCBI Taxonomy" id="116603"/>
    <lineage>
        <taxon>Eukaryota</taxon>
        <taxon>Fungi</taxon>
        <taxon>Dikarya</taxon>
        <taxon>Basidiomycota</taxon>
        <taxon>Agaricomycotina</taxon>
        <taxon>Agaricomycetes</taxon>
        <taxon>Agaricomycetidae</taxon>
        <taxon>Boletales</taxon>
        <taxon>Suillineae</taxon>
        <taxon>Suillaceae</taxon>
        <taxon>Suillus</taxon>
    </lineage>
</organism>
<proteinExistence type="predicted"/>
<accession>A0A9P7DNM2</accession>
<reference evidence="3" key="1">
    <citation type="journal article" date="2020" name="New Phytol.">
        <title>Comparative genomics reveals dynamic genome evolution in host specialist ectomycorrhizal fungi.</title>
        <authorList>
            <person name="Lofgren L.A."/>
            <person name="Nguyen N.H."/>
            <person name="Vilgalys R."/>
            <person name="Ruytinx J."/>
            <person name="Liao H.L."/>
            <person name="Branco S."/>
            <person name="Kuo A."/>
            <person name="LaButti K."/>
            <person name="Lipzen A."/>
            <person name="Andreopoulos W."/>
            <person name="Pangilinan J."/>
            <person name="Riley R."/>
            <person name="Hundley H."/>
            <person name="Na H."/>
            <person name="Barry K."/>
            <person name="Grigoriev I.V."/>
            <person name="Stajich J.E."/>
            <person name="Kennedy P.G."/>
        </authorList>
    </citation>
    <scope>NUCLEOTIDE SEQUENCE</scope>
    <source>
        <strain evidence="3">S12</strain>
    </source>
</reference>
<name>A0A9P7DNM2_9AGAM</name>
<dbReference type="InterPro" id="IPR036533">
    <property type="entry name" value="BAG_dom_sf"/>
</dbReference>
<dbReference type="GeneID" id="64596026"/>
<evidence type="ECO:0000313" key="3">
    <source>
        <dbReference type="EMBL" id="KAG1799316.1"/>
    </source>
</evidence>
<dbReference type="GO" id="GO:0051087">
    <property type="term" value="F:protein-folding chaperone binding"/>
    <property type="evidence" value="ECO:0007669"/>
    <property type="project" value="InterPro"/>
</dbReference>
<protein>
    <recommendedName>
        <fullName evidence="2">BAG domain-containing protein</fullName>
    </recommendedName>
</protein>
<sequence length="359" mass="39416">MSFTTPVIPMTYPCSHYRPLPFPLNDTQFPFDGDSAHKKAEIQQANRAIRNQAVCEHEWHDLAAFQAHLEEQRILARRRRLDAENFFAGTINPRCSHGFNNSASCDLLQPKVFGPDEPSLKDMISSHLEEQRRLMAEHRSEVRDVLQAILTHLSKGTTIKAPIERDPVSSSVNVNEKGPVLLQEGKGEAREISDSDTQEEYAASPAQVASSLSQISSLSTRLESLLAAFQFPAELDFSPALGTAGVFALTYTPANAPVRAQEHALSLLFADLDNIPSFGSDVVRNARRAVVTRVDQALKQLDKGVEERKGRARAKKADPVTMPIEQPTHPNDADSSEPGNVTSADVALAQVPVVDEVPI</sequence>
<dbReference type="SUPFAM" id="SSF63491">
    <property type="entry name" value="BAG domain"/>
    <property type="match status" value="1"/>
</dbReference>
<feature type="domain" description="BAG" evidence="2">
    <location>
        <begin position="265"/>
        <end position="303"/>
    </location>
</feature>
<dbReference type="AlphaFoldDB" id="A0A9P7DNM2"/>
<dbReference type="RefSeq" id="XP_041163715.1">
    <property type="nucleotide sequence ID" value="XM_041302262.1"/>
</dbReference>
<dbReference type="Pfam" id="PF02179">
    <property type="entry name" value="BAG"/>
    <property type="match status" value="1"/>
</dbReference>